<gene>
    <name evidence="3" type="primary">ylbJ</name>
    <name evidence="3" type="ORF">ACFQ3J_21985</name>
</gene>
<dbReference type="InterPro" id="IPR014226">
    <property type="entry name" value="Spore_IM_YlbJ"/>
</dbReference>
<feature type="transmembrane region" description="Helical" evidence="1">
    <location>
        <begin position="77"/>
        <end position="99"/>
    </location>
</feature>
<sequence length="407" mass="44728">MKRLVIPLSIVFGLLIICIFMMVYPAAVWNAGVRGLSIWWDVLFPSLFPFFVISELLLGLGIVHFTGTLLHPLMRPVFRIPGTGGFVAAISYASGYPIGAKLTAKLWEKKQITRDEGERLVAFTTTSDPIFLIGAVSVGFFQLPAVAVMLAIAHYGAGLIVGLLMRFHGKKDSTAESDQPVDKPNRLRGALEAMHKARIEDGRTMGELLRQAIQSSLQLITVVGGLVVFFCVILEVFTQAGLMTGMYHTVELMLKTLGLPPEISQSLVGGLFEVTLGARYAGTLAEIPLMYKVAAAACVLSWGGLSVHAQVVSILNPTPLRYAPFLIARLVHALLSGMIVFLCWDLVMFDQNTSIMLWPNKFDSLSFPSAIFQAVPYQIALTLVIISFLFMLTLIRILIQHLSSRFR</sequence>
<evidence type="ECO:0000259" key="2">
    <source>
        <dbReference type="Pfam" id="PF07670"/>
    </source>
</evidence>
<dbReference type="RefSeq" id="WP_251584113.1">
    <property type="nucleotide sequence ID" value="NZ_JBHTKX010000005.1"/>
</dbReference>
<keyword evidence="1" id="KW-0812">Transmembrane</keyword>
<dbReference type="Pfam" id="PF07670">
    <property type="entry name" value="Gate"/>
    <property type="match status" value="1"/>
</dbReference>
<feature type="transmembrane region" description="Helical" evidence="1">
    <location>
        <begin position="146"/>
        <end position="165"/>
    </location>
</feature>
<feature type="transmembrane region" description="Helical" evidence="1">
    <location>
        <begin position="327"/>
        <end position="349"/>
    </location>
</feature>
<proteinExistence type="predicted"/>
<feature type="transmembrane region" description="Helical" evidence="1">
    <location>
        <begin position="375"/>
        <end position="399"/>
    </location>
</feature>
<evidence type="ECO:0000313" key="3">
    <source>
        <dbReference type="EMBL" id="MFD1130808.1"/>
    </source>
</evidence>
<name>A0ABW3Q177_9BACL</name>
<comment type="caution">
    <text evidence="3">The sequence shown here is derived from an EMBL/GenBank/DDBJ whole genome shotgun (WGS) entry which is preliminary data.</text>
</comment>
<dbReference type="InterPro" id="IPR011642">
    <property type="entry name" value="Gate_dom"/>
</dbReference>
<dbReference type="EMBL" id="JBHTKX010000005">
    <property type="protein sequence ID" value="MFD1130808.1"/>
    <property type="molecule type" value="Genomic_DNA"/>
</dbReference>
<keyword evidence="1" id="KW-1133">Transmembrane helix</keyword>
<feature type="transmembrane region" description="Helical" evidence="1">
    <location>
        <begin position="6"/>
        <end position="30"/>
    </location>
</feature>
<feature type="transmembrane region" description="Helical" evidence="1">
    <location>
        <begin position="293"/>
        <end position="315"/>
    </location>
</feature>
<dbReference type="Proteomes" id="UP001597169">
    <property type="component" value="Unassembled WGS sequence"/>
</dbReference>
<keyword evidence="1" id="KW-0472">Membrane</keyword>
<feature type="domain" description="Nucleoside transporter/FeoB GTPase Gate" evidence="2">
    <location>
        <begin position="43"/>
        <end position="141"/>
    </location>
</feature>
<reference evidence="4" key="1">
    <citation type="journal article" date="2019" name="Int. J. Syst. Evol. Microbiol.">
        <title>The Global Catalogue of Microorganisms (GCM) 10K type strain sequencing project: providing services to taxonomists for standard genome sequencing and annotation.</title>
        <authorList>
            <consortium name="The Broad Institute Genomics Platform"/>
            <consortium name="The Broad Institute Genome Sequencing Center for Infectious Disease"/>
            <person name="Wu L."/>
            <person name="Ma J."/>
        </authorList>
    </citation>
    <scope>NUCLEOTIDE SEQUENCE [LARGE SCALE GENOMIC DNA]</scope>
    <source>
        <strain evidence="4">CCUG 53519</strain>
    </source>
</reference>
<evidence type="ECO:0000313" key="4">
    <source>
        <dbReference type="Proteomes" id="UP001597169"/>
    </source>
</evidence>
<dbReference type="NCBIfam" id="TIGR02871">
    <property type="entry name" value="spore_ylbJ"/>
    <property type="match status" value="1"/>
</dbReference>
<organism evidence="3 4">
    <name type="scientific">Paenibacillus provencensis</name>
    <dbReference type="NCBI Taxonomy" id="441151"/>
    <lineage>
        <taxon>Bacteria</taxon>
        <taxon>Bacillati</taxon>
        <taxon>Bacillota</taxon>
        <taxon>Bacilli</taxon>
        <taxon>Bacillales</taxon>
        <taxon>Paenibacillaceae</taxon>
        <taxon>Paenibacillus</taxon>
    </lineage>
</organism>
<feature type="transmembrane region" description="Helical" evidence="1">
    <location>
        <begin position="42"/>
        <end position="65"/>
    </location>
</feature>
<protein>
    <submittedName>
        <fullName evidence="3">Sporulation integral membrane protein YlbJ</fullName>
    </submittedName>
</protein>
<evidence type="ECO:0000256" key="1">
    <source>
        <dbReference type="SAM" id="Phobius"/>
    </source>
</evidence>
<keyword evidence="4" id="KW-1185">Reference proteome</keyword>
<feature type="transmembrane region" description="Helical" evidence="1">
    <location>
        <begin position="217"/>
        <end position="237"/>
    </location>
</feature>
<accession>A0ABW3Q177</accession>